<dbReference type="PANTHER" id="PTHR30273:SF2">
    <property type="entry name" value="PROTEIN FECR"/>
    <property type="match status" value="1"/>
</dbReference>
<protein>
    <submittedName>
        <fullName evidence="4">Anti-FecI sigma factor, FecR</fullName>
    </submittedName>
</protein>
<accession>A0A979GWQ1</accession>
<dbReference type="InterPro" id="IPR032508">
    <property type="entry name" value="FecR_C"/>
</dbReference>
<dbReference type="Gene3D" id="3.55.50.30">
    <property type="match status" value="1"/>
</dbReference>
<reference evidence="5" key="1">
    <citation type="submission" date="2009-08" db="EMBL/GenBank/DDBJ databases">
        <title>The complete genome of Chitinophaga pinensis DSM 2588.</title>
        <authorList>
            <consortium name="US DOE Joint Genome Institute (JGI-PGF)"/>
            <person name="Lucas S."/>
            <person name="Copeland A."/>
            <person name="Lapidus A."/>
            <person name="Glavina del Rio T."/>
            <person name="Dalin E."/>
            <person name="Tice H."/>
            <person name="Bruce D."/>
            <person name="Goodwin L."/>
            <person name="Pitluck S."/>
            <person name="Kyrpides N."/>
            <person name="Mavromatis K."/>
            <person name="Ivanova N."/>
            <person name="Mikhailova N."/>
            <person name="Sims D."/>
            <person name="Meinche L."/>
            <person name="Brettin T."/>
            <person name="Detter J.C."/>
            <person name="Han C."/>
            <person name="Larimer F."/>
            <person name="Land M."/>
            <person name="Hauser L."/>
            <person name="Markowitz V."/>
            <person name="Cheng J.-F."/>
            <person name="Hugenholtz P."/>
            <person name="Woyke T."/>
            <person name="Wu D."/>
            <person name="Spring S."/>
            <person name="Klenk H.-P."/>
            <person name="Eisen J.A."/>
        </authorList>
    </citation>
    <scope>NUCLEOTIDE SEQUENCE [LARGE SCALE GENOMIC DNA]</scope>
    <source>
        <strain evidence="5">ATCC 43595 / DSM 2588 / LMG 13176 / NBRC 15968 / NCIMB 11800 / UQM 2034</strain>
    </source>
</reference>
<dbReference type="Gene3D" id="2.60.120.1440">
    <property type="match status" value="1"/>
</dbReference>
<dbReference type="InterPro" id="IPR006860">
    <property type="entry name" value="FecR"/>
</dbReference>
<evidence type="ECO:0000256" key="1">
    <source>
        <dbReference type="SAM" id="Phobius"/>
    </source>
</evidence>
<evidence type="ECO:0000259" key="3">
    <source>
        <dbReference type="Pfam" id="PF16344"/>
    </source>
</evidence>
<reference evidence="4 5" key="2">
    <citation type="journal article" date="2010" name="Stand. Genomic Sci.">
        <title>Complete genome sequence of Chitinophaga pinensis type strain (UQM 2034).</title>
        <authorList>
            <person name="Glavina Del Rio T."/>
            <person name="Abt B."/>
            <person name="Spring S."/>
            <person name="Lapidus A."/>
            <person name="Nolan M."/>
            <person name="Tice H."/>
            <person name="Copeland A."/>
            <person name="Cheng J.F."/>
            <person name="Chen F."/>
            <person name="Bruce D."/>
            <person name="Goodwin L."/>
            <person name="Pitluck S."/>
            <person name="Ivanova N."/>
            <person name="Mavromatis K."/>
            <person name="Mikhailova N."/>
            <person name="Pati A."/>
            <person name="Chen A."/>
            <person name="Palaniappan K."/>
            <person name="Land M."/>
            <person name="Hauser L."/>
            <person name="Chang Y.J."/>
            <person name="Jeffries C.D."/>
            <person name="Chain P."/>
            <person name="Saunders E."/>
            <person name="Detter J.C."/>
            <person name="Brettin T."/>
            <person name="Rohde M."/>
            <person name="Goker M."/>
            <person name="Bristow J."/>
            <person name="Eisen J.A."/>
            <person name="Markowitz V."/>
            <person name="Hugenholtz P."/>
            <person name="Kyrpides N.C."/>
            <person name="Klenk H.P."/>
            <person name="Lucas S."/>
        </authorList>
    </citation>
    <scope>NUCLEOTIDE SEQUENCE [LARGE SCALE GENOMIC DNA]</scope>
    <source>
        <strain evidence="5">ATCC 43595 / DSM 2588 / LMG 13176 / NBRC 15968 / NCIMB 11800 / UQM 2034</strain>
    </source>
</reference>
<dbReference type="OrthoDB" id="643697at2"/>
<feature type="transmembrane region" description="Helical" evidence="1">
    <location>
        <begin position="84"/>
        <end position="106"/>
    </location>
</feature>
<feature type="domain" description="Protein FecR C-terminal" evidence="3">
    <location>
        <begin position="310"/>
        <end position="373"/>
    </location>
</feature>
<feature type="domain" description="FecR protein" evidence="2">
    <location>
        <begin position="177"/>
        <end position="268"/>
    </location>
</feature>
<evidence type="ECO:0000259" key="2">
    <source>
        <dbReference type="Pfam" id="PF04773"/>
    </source>
</evidence>
<dbReference type="EMBL" id="CP001699">
    <property type="protein sequence ID" value="ACU60665.1"/>
    <property type="molecule type" value="Genomic_DNA"/>
</dbReference>
<keyword evidence="1" id="KW-0472">Membrane</keyword>
<name>A0A979GWQ1_CHIPD</name>
<dbReference type="KEGG" id="cpi:Cpin_3198"/>
<dbReference type="PANTHER" id="PTHR30273">
    <property type="entry name" value="PERIPLASMIC SIGNAL SENSOR AND SIGMA FACTOR ACTIVATOR FECR-RELATED"/>
    <property type="match status" value="1"/>
</dbReference>
<keyword evidence="1" id="KW-1133">Transmembrane helix</keyword>
<dbReference type="PIRSF" id="PIRSF018266">
    <property type="entry name" value="FecR"/>
    <property type="match status" value="1"/>
</dbReference>
<proteinExistence type="predicted"/>
<dbReference type="GO" id="GO:0016989">
    <property type="term" value="F:sigma factor antagonist activity"/>
    <property type="evidence" value="ECO:0007669"/>
    <property type="project" value="TreeGrafter"/>
</dbReference>
<dbReference type="Pfam" id="PF16344">
    <property type="entry name" value="FecR_C"/>
    <property type="match status" value="1"/>
</dbReference>
<dbReference type="Pfam" id="PF04773">
    <property type="entry name" value="FecR"/>
    <property type="match status" value="1"/>
</dbReference>
<dbReference type="AlphaFoldDB" id="A0A979GWQ1"/>
<dbReference type="Proteomes" id="UP000002215">
    <property type="component" value="Chromosome"/>
</dbReference>
<dbReference type="RefSeq" id="WP_012790841.1">
    <property type="nucleotide sequence ID" value="NC_013132.1"/>
</dbReference>
<evidence type="ECO:0000313" key="4">
    <source>
        <dbReference type="EMBL" id="ACU60665.1"/>
    </source>
</evidence>
<organism evidence="4 5">
    <name type="scientific">Chitinophaga pinensis (strain ATCC 43595 / DSM 2588 / LMG 13176 / NBRC 15968 / NCIMB 11800 / UQM 2034)</name>
    <dbReference type="NCBI Taxonomy" id="485918"/>
    <lineage>
        <taxon>Bacteria</taxon>
        <taxon>Pseudomonadati</taxon>
        <taxon>Bacteroidota</taxon>
        <taxon>Chitinophagia</taxon>
        <taxon>Chitinophagales</taxon>
        <taxon>Chitinophagaceae</taxon>
        <taxon>Chitinophaga</taxon>
    </lineage>
</organism>
<dbReference type="InterPro" id="IPR012373">
    <property type="entry name" value="Ferrdict_sens_TM"/>
</dbReference>
<keyword evidence="1" id="KW-0812">Transmembrane</keyword>
<evidence type="ECO:0000313" key="5">
    <source>
        <dbReference type="Proteomes" id="UP000002215"/>
    </source>
</evidence>
<sequence>MSPDRYLIEQLVLKELSGVITDSEKAMLDEAVRQDPAMWALKEELKRELANDEIRAYLANHPADEKAPQILDQIYKREKRQKTILRLSTAIAASGLIAFAAIKYLLPESTLHKNNTAISQVNHTDTSVLLRLPDGKEILLDSATKQLNTANINISTASKALSYEAMSEDNGALAVLQVPDGKDYKIHLNDGSEVHLNAGTRLEFPLKFSEESRDISINGEAYIKVAKQASKPFIVHLPHGTVQVLGTEFNVNTYDSGVHKVALVEGSVAVKAGNKKQLLKPGFELTSDAAGLKTSDFDAEEVLSWREGKYFINNLNFLEISRVLSRCYGVTVSIDNERVAKQYFTGVIYKNQSIDIALRGMQLTNTIEYYTDKAGVIHIK</sequence>
<gene>
    <name evidence="4" type="ordered locus">Cpin_3198</name>
</gene>